<dbReference type="PANTHER" id="PTHR35478">
    <property type="entry name" value="ZINC FINGER FYVE DOMAIN PROTEIN"/>
    <property type="match status" value="1"/>
</dbReference>
<feature type="region of interest" description="Disordered" evidence="1">
    <location>
        <begin position="638"/>
        <end position="661"/>
    </location>
</feature>
<proteinExistence type="predicted"/>
<dbReference type="STRING" id="3476.A0A2P5CX50"/>
<feature type="compositionally biased region" description="Polar residues" evidence="1">
    <location>
        <begin position="604"/>
        <end position="620"/>
    </location>
</feature>
<name>A0A2P5CX50_PARAD</name>
<sequence length="1208" mass="133641">MKLLTRLVFDRGSTDAASKVAEIMSADFVHEVISACVPSVYPPRSGHGWACIPTVPPCSKNGSENKLPSPSSKGAKPNCYNRSSIMPGIPLYPLQLDIVKHLVKISPVRAVLACIFGSSILYRGGSSSTLSSLHGELLQVPDTNRLFYEFALDQSERFPTLNRWIQMQTNLHRVSEFAVTTQQTADGGEVNDEGRAAIKRLREHDSDTESEVDENFGGTNISTNLPAPKSQGGAAPETSWQDATKTDVAEHDNSVFLSFNWENEEPYEKAIERFIDEGKLMDALALSDRFLRNGASDKLLQLLIELGEENKSISGQSQSYGGHGIWSNSWQYCLRLKDKQLAARLAIKYLHGWELDAALDVLTMCSCHLPQGDPVWNEVMHMKQALQRYSHILSADNHYSSWQEVEAECKEDPEGLALRLAEKGAVSAALDVAESAGLSIDLRRELQGRQLVKLLTADPLNGGGPAEASRFLSSLRDSDDALPVAMGAMQLLPNLRSKQLLVHFFLKRREGNLSDIEVSRLNSWALGLRVLAALPLPWQQRCSSLHEHPHLILEVLLMRKQLQSAALILKEFPSLRDNNVIIPYAAKAIVVSVSSSTREPRVSISGTRSRQKTRTGTPVRSSFSSSLSNLQKEARRAFSWGPRNSGDKSAPKDVYRKRKSSGLSPSERVAWEAMAGIQEDHVSTYSVDGQERLPSVLIAEEWMLTGDTIKDDAVRVSHRYESAPDITLFKALLSLCSDESVSAKNAMDLCVNQMRNVLSSRQLPENASMEVIGRAYHATETFVQGLLYAKSLLRKIVGLSDVSSNSERSRDTDDASSDAGTSSVGSQSTDELSEALSQADIWLGRAELLQSLLGSGIAVSLDDIADKESSARLRDRLIVEERYSMAVYTCKKCKIDVFPVWNAWGHALIRTEHYAQARVKFKQAFQLYKGDAGPVILEIINTIEGGPPVDVSAVRSMYDHLAKSAPTILDDSLSADSYLNVLYMPSTFPRSEKSRPSQESANNNSTYSSEFEDGPRSNLDNNRYIECVNYLQEYARQHLLSFMFRHGQFSDACMLFFPPNVVPLPPQPSTVGVATSSSSPQRPDNLATDYGTIDDLCDLCVGYGAMPVLEEVIAARMSAIEPQDEAVNQYTAAALARICIYCETHRHFNFLYQFQVIKKDHVAAGLCCIQLFINSALQEEAIKHLEHAKELEIEFSKDLMTKANSSGQ</sequence>
<evidence type="ECO:0000313" key="3">
    <source>
        <dbReference type="Proteomes" id="UP000237105"/>
    </source>
</evidence>
<feature type="region of interest" description="Disordered" evidence="1">
    <location>
        <begin position="600"/>
        <end position="626"/>
    </location>
</feature>
<organism evidence="2 3">
    <name type="scientific">Parasponia andersonii</name>
    <name type="common">Sponia andersonii</name>
    <dbReference type="NCBI Taxonomy" id="3476"/>
    <lineage>
        <taxon>Eukaryota</taxon>
        <taxon>Viridiplantae</taxon>
        <taxon>Streptophyta</taxon>
        <taxon>Embryophyta</taxon>
        <taxon>Tracheophyta</taxon>
        <taxon>Spermatophyta</taxon>
        <taxon>Magnoliopsida</taxon>
        <taxon>eudicotyledons</taxon>
        <taxon>Gunneridae</taxon>
        <taxon>Pentapetalae</taxon>
        <taxon>rosids</taxon>
        <taxon>fabids</taxon>
        <taxon>Rosales</taxon>
        <taxon>Cannabaceae</taxon>
        <taxon>Parasponia</taxon>
    </lineage>
</organism>
<dbReference type="PANTHER" id="PTHR35478:SF1">
    <property type="entry name" value="ZINC FINGER FYVE DOMAIN-CONTAINING PROTEIN 26"/>
    <property type="match status" value="1"/>
</dbReference>
<reference evidence="3" key="1">
    <citation type="submission" date="2016-06" db="EMBL/GenBank/DDBJ databases">
        <title>Parallel loss of symbiosis genes in relatives of nitrogen-fixing non-legume Parasponia.</title>
        <authorList>
            <person name="Van Velzen R."/>
            <person name="Holmer R."/>
            <person name="Bu F."/>
            <person name="Rutten L."/>
            <person name="Van Zeijl A."/>
            <person name="Liu W."/>
            <person name="Santuari L."/>
            <person name="Cao Q."/>
            <person name="Sharma T."/>
            <person name="Shen D."/>
            <person name="Roswanjaya Y."/>
            <person name="Wardhani T."/>
            <person name="Kalhor M.S."/>
            <person name="Jansen J."/>
            <person name="Van den Hoogen J."/>
            <person name="Gungor B."/>
            <person name="Hartog M."/>
            <person name="Hontelez J."/>
            <person name="Verver J."/>
            <person name="Yang W.-C."/>
            <person name="Schijlen E."/>
            <person name="Repin R."/>
            <person name="Schilthuizen M."/>
            <person name="Schranz E."/>
            <person name="Heidstra R."/>
            <person name="Miyata K."/>
            <person name="Fedorova E."/>
            <person name="Kohlen W."/>
            <person name="Bisseling T."/>
            <person name="Smit S."/>
            <person name="Geurts R."/>
        </authorList>
    </citation>
    <scope>NUCLEOTIDE SEQUENCE [LARGE SCALE GENOMIC DNA]</scope>
    <source>
        <strain evidence="3">cv. WU1-14</strain>
    </source>
</reference>
<feature type="region of interest" description="Disordered" evidence="1">
    <location>
        <begin position="201"/>
        <end position="241"/>
    </location>
</feature>
<evidence type="ECO:0000256" key="1">
    <source>
        <dbReference type="SAM" id="MobiDB-lite"/>
    </source>
</evidence>
<evidence type="ECO:0000313" key="2">
    <source>
        <dbReference type="EMBL" id="PON65606.1"/>
    </source>
</evidence>
<feature type="region of interest" description="Disordered" evidence="1">
    <location>
        <begin position="988"/>
        <end position="1015"/>
    </location>
</feature>
<feature type="region of interest" description="Disordered" evidence="1">
    <location>
        <begin position="804"/>
        <end position="831"/>
    </location>
</feature>
<keyword evidence="3" id="KW-1185">Reference proteome</keyword>
<feature type="compositionally biased region" description="Low complexity" evidence="1">
    <location>
        <begin position="817"/>
        <end position="828"/>
    </location>
</feature>
<feature type="compositionally biased region" description="Basic and acidic residues" evidence="1">
    <location>
        <begin position="645"/>
        <end position="654"/>
    </location>
</feature>
<gene>
    <name evidence="2" type="ORF">PanWU01x14_116180</name>
</gene>
<protein>
    <submittedName>
        <fullName evidence="2">Uncharacterized protein</fullName>
    </submittedName>
</protein>
<dbReference type="EMBL" id="JXTB01000086">
    <property type="protein sequence ID" value="PON65606.1"/>
    <property type="molecule type" value="Genomic_DNA"/>
</dbReference>
<feature type="compositionally biased region" description="Polar residues" evidence="1">
    <location>
        <begin position="997"/>
        <end position="1009"/>
    </location>
</feature>
<comment type="caution">
    <text evidence="2">The sequence shown here is derived from an EMBL/GenBank/DDBJ whole genome shotgun (WGS) entry which is preliminary data.</text>
</comment>
<accession>A0A2P5CX50</accession>
<dbReference type="OrthoDB" id="1936617at2759"/>
<dbReference type="AlphaFoldDB" id="A0A2P5CX50"/>
<dbReference type="Proteomes" id="UP000237105">
    <property type="component" value="Unassembled WGS sequence"/>
</dbReference>